<comment type="caution">
    <text evidence="1">The sequence shown here is derived from an EMBL/GenBank/DDBJ whole genome shotgun (WGS) entry which is preliminary data.</text>
</comment>
<dbReference type="Proteomes" id="UP000078387">
    <property type="component" value="Unassembled WGS sequence"/>
</dbReference>
<dbReference type="VEuPathDB" id="AmoebaDB:EHI5A_025960"/>
<gene>
    <name evidence="1" type="ORF">CL6EHI_140740</name>
</gene>
<protein>
    <recommendedName>
        <fullName evidence="3">Sulfotransferase</fullName>
    </recommendedName>
</protein>
<name>A0A5K1U798_ENTHI</name>
<dbReference type="InterPro" id="IPR052736">
    <property type="entry name" value="Stf3_sulfotransferase"/>
</dbReference>
<dbReference type="PANTHER" id="PTHR36451:SF1">
    <property type="entry name" value="OMEGA-HYDROXY-BETA-DIHYDROMENAQUINONE-9 SULFOTRANSFERASE STF3"/>
    <property type="match status" value="1"/>
</dbReference>
<dbReference type="EMBL" id="BDEQ01000001">
    <property type="protein sequence ID" value="GAT95948.1"/>
    <property type="molecule type" value="Genomic_DNA"/>
</dbReference>
<dbReference type="SUPFAM" id="SSF52540">
    <property type="entry name" value="P-loop containing nucleoside triphosphate hydrolases"/>
    <property type="match status" value="1"/>
</dbReference>
<dbReference type="VEuPathDB" id="AmoebaDB:EHI7A_011950"/>
<dbReference type="OMA" id="LHAMHAD"/>
<organism evidence="1 2">
    <name type="scientific">Entamoeba histolytica</name>
    <dbReference type="NCBI Taxonomy" id="5759"/>
    <lineage>
        <taxon>Eukaryota</taxon>
        <taxon>Amoebozoa</taxon>
        <taxon>Evosea</taxon>
        <taxon>Archamoebae</taxon>
        <taxon>Mastigamoebida</taxon>
        <taxon>Entamoebidae</taxon>
        <taxon>Entamoeba</taxon>
    </lineage>
</organism>
<dbReference type="VEuPathDB" id="AmoebaDB:EHI8A_009120"/>
<reference evidence="1 2" key="1">
    <citation type="submission" date="2016-05" db="EMBL/GenBank/DDBJ databases">
        <title>First whole genome sequencing of Entamoeba histolytica HM1:IMSS-clone-6.</title>
        <authorList>
            <person name="Mukherjee Avik.K."/>
            <person name="Izumyama S."/>
            <person name="Nakada-Tsukui K."/>
            <person name="Nozaki T."/>
        </authorList>
    </citation>
    <scope>NUCLEOTIDE SEQUENCE [LARGE SCALE GENOMIC DNA]</scope>
    <source>
        <strain evidence="1 2">HM1:IMSS clone 6</strain>
    </source>
</reference>
<evidence type="ECO:0008006" key="3">
    <source>
        <dbReference type="Google" id="ProtNLM"/>
    </source>
</evidence>
<evidence type="ECO:0000313" key="2">
    <source>
        <dbReference type="Proteomes" id="UP000078387"/>
    </source>
</evidence>
<dbReference type="InterPro" id="IPR027417">
    <property type="entry name" value="P-loop_NTPase"/>
</dbReference>
<dbReference type="Gene3D" id="3.40.50.300">
    <property type="entry name" value="P-loop containing nucleotide triphosphate hydrolases"/>
    <property type="match status" value="1"/>
</dbReference>
<accession>A0A5K1U798</accession>
<dbReference type="AlphaFoldDB" id="A0A5K1U798"/>
<dbReference type="VEuPathDB" id="AmoebaDB:EHI_140740"/>
<dbReference type="VEuPathDB" id="AmoebaDB:KM1_027330"/>
<dbReference type="PANTHER" id="PTHR36451">
    <property type="entry name" value="PAPS-DEPENDENT SULFOTRANSFERASE STF3"/>
    <property type="match status" value="1"/>
</dbReference>
<sequence>MSLPNIYPEHYEINKGSKYYRELIPRPLFEEYFNNIKKLSIDFLCKLDPSHAELYKSFVPEIDNFVNQPFFKESMYEMFAGCEDQTSIPFKTTMRSSVAKMSAFIKYNIELKIDRENIEKIQIKKPIYIVSLPRSGSTFTHAVLASDPCAKTIKLYEHLSPGHKTMTYEGRVGFSNSIIGQINSSSKDFCKCHAMDNVNAPEEELFFMELLEHTLCFGTSMPRWEQYRKSSYERDFSGVYNAVLNEMRMSAVEFPLPENGYFLMKCVSHLMTMVPFFNIMCADEIEARIVWIHREPVDEIKSAFYLLDNARARYLGDVGCDDPKWLHESICKMHNIVLKNAISTREKWIAENPEREKQICDIGFNEMIVDPVGVSRRIYEKFGMPFTDELAQKIKDMVLNNDPQKKHGRKEKKEDEFTVPDSVVREQYKWYFDKFGKYMPNYWGKN</sequence>
<evidence type="ECO:0000313" key="1">
    <source>
        <dbReference type="EMBL" id="GAT95948.1"/>
    </source>
</evidence>
<proteinExistence type="predicted"/>
<dbReference type="Pfam" id="PF13469">
    <property type="entry name" value="Sulfotransfer_3"/>
    <property type="match status" value="1"/>
</dbReference>